<proteinExistence type="inferred from homology"/>
<reference evidence="4" key="1">
    <citation type="submission" date="2024-06" db="EMBL/GenBank/DDBJ databases">
        <title>Radixoralia hellwigii gen. nov., sp nov., isolated from a root canal in the human oral cavity.</title>
        <authorList>
            <person name="Bartsch S."/>
            <person name="Wittmer A."/>
            <person name="Schulz A.-K."/>
            <person name="Neumann-Schaal M."/>
            <person name="Wolf J."/>
            <person name="Gronow S."/>
            <person name="Tennert C."/>
            <person name="Haecker G."/>
            <person name="Cieplik F."/>
            <person name="Al-Ahmad A."/>
        </authorList>
    </citation>
    <scope>NUCLEOTIDE SEQUENCE [LARGE SCALE GENOMIC DNA]</scope>
    <source>
        <strain evidence="4">Wk13</strain>
    </source>
</reference>
<evidence type="ECO:0000313" key="4">
    <source>
        <dbReference type="Proteomes" id="UP001574673"/>
    </source>
</evidence>
<dbReference type="HAMAP" id="MF_00003">
    <property type="entry name" value="RbfA"/>
    <property type="match status" value="1"/>
</dbReference>
<dbReference type="NCBIfam" id="TIGR00082">
    <property type="entry name" value="rbfA"/>
    <property type="match status" value="1"/>
</dbReference>
<dbReference type="Pfam" id="PF02033">
    <property type="entry name" value="RBFA"/>
    <property type="match status" value="1"/>
</dbReference>
<gene>
    <name evidence="2 3" type="primary">rbfA</name>
    <name evidence="3" type="ORF">ABCS64_06090</name>
</gene>
<dbReference type="Proteomes" id="UP001574673">
    <property type="component" value="Unassembled WGS sequence"/>
</dbReference>
<dbReference type="InterPro" id="IPR000238">
    <property type="entry name" value="RbfA"/>
</dbReference>
<dbReference type="Gene3D" id="3.30.300.20">
    <property type="match status" value="1"/>
</dbReference>
<evidence type="ECO:0000313" key="3">
    <source>
        <dbReference type="EMBL" id="MFA9949891.1"/>
    </source>
</evidence>
<dbReference type="InterPro" id="IPR023799">
    <property type="entry name" value="RbfA_dom_sf"/>
</dbReference>
<comment type="similarity">
    <text evidence="2">Belongs to the RbfA family.</text>
</comment>
<protein>
    <recommendedName>
        <fullName evidence="2">Ribosome-binding factor A</fullName>
    </recommendedName>
</protein>
<dbReference type="PANTHER" id="PTHR33515:SF1">
    <property type="entry name" value="RIBOSOME-BINDING FACTOR A, CHLOROPLASTIC-RELATED"/>
    <property type="match status" value="1"/>
</dbReference>
<dbReference type="EMBL" id="JBEUWX010000002">
    <property type="protein sequence ID" value="MFA9949891.1"/>
    <property type="molecule type" value="Genomic_DNA"/>
</dbReference>
<dbReference type="SUPFAM" id="SSF89919">
    <property type="entry name" value="Ribosome-binding factor A, RbfA"/>
    <property type="match status" value="1"/>
</dbReference>
<name>A0ABV4UEV2_9RHOO</name>
<comment type="subunit">
    <text evidence="2">Monomer. Binds 30S ribosomal subunits, but not 50S ribosomal subunits or 70S ribosomes.</text>
</comment>
<organism evidence="3 4">
    <name type="scientific">Dentiradicibacter hellwigii</name>
    <dbReference type="NCBI Taxonomy" id="3149053"/>
    <lineage>
        <taxon>Bacteria</taxon>
        <taxon>Pseudomonadati</taxon>
        <taxon>Pseudomonadota</taxon>
        <taxon>Betaproteobacteria</taxon>
        <taxon>Rhodocyclales</taxon>
        <taxon>Rhodocyclaceae</taxon>
        <taxon>Dentiradicibacter</taxon>
    </lineage>
</organism>
<keyword evidence="1 2" id="KW-0690">Ribosome biogenesis</keyword>
<evidence type="ECO:0000256" key="2">
    <source>
        <dbReference type="HAMAP-Rule" id="MF_00003"/>
    </source>
</evidence>
<comment type="function">
    <text evidence="2">One of several proteins that assist in the late maturation steps of the functional core of the 30S ribosomal subunit. Associates with free 30S ribosomal subunits (but not with 30S subunits that are part of 70S ribosomes or polysomes). Required for efficient processing of 16S rRNA. May interact with the 5'-terminal helix region of 16S rRNA.</text>
</comment>
<dbReference type="PANTHER" id="PTHR33515">
    <property type="entry name" value="RIBOSOME-BINDING FACTOR A, CHLOROPLASTIC-RELATED"/>
    <property type="match status" value="1"/>
</dbReference>
<dbReference type="InterPro" id="IPR015946">
    <property type="entry name" value="KH_dom-like_a/b"/>
</dbReference>
<keyword evidence="2" id="KW-0963">Cytoplasm</keyword>
<comment type="subcellular location">
    <subcellularLocation>
        <location evidence="2">Cytoplasm</location>
    </subcellularLocation>
</comment>
<evidence type="ECO:0000256" key="1">
    <source>
        <dbReference type="ARBA" id="ARBA00022517"/>
    </source>
</evidence>
<keyword evidence="4" id="KW-1185">Reference proteome</keyword>
<accession>A0ABV4UEV2</accession>
<sequence>MNRHKGHHSSHGFSRQERVAEQIRRELAALIDGELKDPRIGMISITGVEVTPDYAHAKVFFSTLAGHEHVDGVLSGLASAAGFLRRELGRRIRIHTTPQLHFLFDPSLERGAELTKLIEEAVTSSQDAEAENASDEP</sequence>
<dbReference type="RefSeq" id="WP_418890988.1">
    <property type="nucleotide sequence ID" value="NZ_JBEUWX010000002.1"/>
</dbReference>
<comment type="caution">
    <text evidence="3">The sequence shown here is derived from an EMBL/GenBank/DDBJ whole genome shotgun (WGS) entry which is preliminary data.</text>
</comment>